<dbReference type="EMBL" id="LR824021">
    <property type="protein sequence ID" value="CAD0203194.1"/>
    <property type="molecule type" value="Genomic_DNA"/>
</dbReference>
<sequence length="580" mass="65821">MAELSENLRQVLVKLVPAAVFNDIMCFAFYDNHPKDEKNIDIIIGTKKGEIKEYYQRDLVGKIKLDIRPSQIKILRNKSCDLYYLVKADDNLIILSRKSTVKINVRLSNVRSYDISDNSCSGQASLRVFCKDDAVPIIFTDNFDKPHELSESFSPSESDESYPIISQLKRKLIEAKYSVKCNEKTYKDFLHIRQTVAYSAYKKIHPNFDGALSMDQTKEIASALKITMQTPWIKVYNNKIVIAINVKNLSKETLEDVHIILHSTTDQSVEYTTKLFTPTDYLLHWEEKPTQSIQGNIDTAIVVVMDVDELKSSVVSNISFNGIIYYMKLGKEYVLPIGDVHLSSMDALAEEFDAFSSGVMDTNSMLAVLASTEKTDLTLRHIKQTNDERLSLDTFCEYLHMDKVLSGNIAIHKKSPYHVLNGVMIVLHGIGYSNCYSMSVYSRTPSQVLTLIHYIHDAVPYTVIITTPNHKITAKDTTLSEYNEDILESTQQLHNYQNYINSITTRSNIALKYLDQSLLKMNESKNPVVKSKVGSEIDIFAGGEQAYLEFKKRMRDEANVAVDSTSQVIELSSSDEMCVD</sequence>
<reference evidence="1" key="1">
    <citation type="submission" date="2021-12" db="EMBL/GenBank/DDBJ databases">
        <authorList>
            <person name="King R."/>
        </authorList>
    </citation>
    <scope>NUCLEOTIDE SEQUENCE</scope>
</reference>
<accession>A0A9N8Q221</accession>
<evidence type="ECO:0000313" key="1">
    <source>
        <dbReference type="EMBL" id="CAD0203194.1"/>
    </source>
</evidence>
<keyword evidence="2" id="KW-1185">Reference proteome</keyword>
<evidence type="ECO:0000313" key="2">
    <source>
        <dbReference type="Proteomes" id="UP001154114"/>
    </source>
</evidence>
<name>A0A9N8Q221_CHRIL</name>
<protein>
    <submittedName>
        <fullName evidence="1">Uncharacterized protein</fullName>
    </submittedName>
</protein>
<dbReference type="OrthoDB" id="7465688at2759"/>
<dbReference type="AlphaFoldDB" id="A0A9N8Q221"/>
<dbReference type="Proteomes" id="UP001154114">
    <property type="component" value="Chromosome 18"/>
</dbReference>
<organism evidence="1 2">
    <name type="scientific">Chrysodeixis includens</name>
    <name type="common">Soybean looper</name>
    <name type="synonym">Pseudoplusia includens</name>
    <dbReference type="NCBI Taxonomy" id="689277"/>
    <lineage>
        <taxon>Eukaryota</taxon>
        <taxon>Metazoa</taxon>
        <taxon>Ecdysozoa</taxon>
        <taxon>Arthropoda</taxon>
        <taxon>Hexapoda</taxon>
        <taxon>Insecta</taxon>
        <taxon>Pterygota</taxon>
        <taxon>Neoptera</taxon>
        <taxon>Endopterygota</taxon>
        <taxon>Lepidoptera</taxon>
        <taxon>Glossata</taxon>
        <taxon>Ditrysia</taxon>
        <taxon>Noctuoidea</taxon>
        <taxon>Noctuidae</taxon>
        <taxon>Plusiinae</taxon>
        <taxon>Chrysodeixis</taxon>
    </lineage>
</organism>
<gene>
    <name evidence="1" type="ORF">CINC_LOCUS4848</name>
</gene>
<proteinExistence type="predicted"/>